<dbReference type="EMBL" id="JACGCI010000018">
    <property type="protein sequence ID" value="KAF6758474.1"/>
    <property type="molecule type" value="Genomic_DNA"/>
</dbReference>
<dbReference type="Pfam" id="PF03372">
    <property type="entry name" value="Exo_endo_phos"/>
    <property type="match status" value="1"/>
</dbReference>
<comment type="caution">
    <text evidence="3">The sequence shown here is derived from an EMBL/GenBank/DDBJ whole genome shotgun (WGS) entry which is preliminary data.</text>
</comment>
<dbReference type="SUPFAM" id="SSF56219">
    <property type="entry name" value="DNase I-like"/>
    <property type="match status" value="1"/>
</dbReference>
<gene>
    <name evidence="3" type="ORF">DFP72DRAFT_758214</name>
</gene>
<evidence type="ECO:0000313" key="3">
    <source>
        <dbReference type="EMBL" id="KAF6758474.1"/>
    </source>
</evidence>
<feature type="domain" description="Endonuclease/exonuclease/phosphatase" evidence="2">
    <location>
        <begin position="7"/>
        <end position="228"/>
    </location>
</feature>
<accession>A0A8H6I5V4</accession>
<dbReference type="Proteomes" id="UP000521943">
    <property type="component" value="Unassembled WGS sequence"/>
</dbReference>
<keyword evidence="3" id="KW-0269">Exonuclease</keyword>
<dbReference type="InterPro" id="IPR005135">
    <property type="entry name" value="Endo/exonuclease/phosphatase"/>
</dbReference>
<dbReference type="AlphaFoldDB" id="A0A8H6I5V4"/>
<organism evidence="3 4">
    <name type="scientific">Ephemerocybe angulata</name>
    <dbReference type="NCBI Taxonomy" id="980116"/>
    <lineage>
        <taxon>Eukaryota</taxon>
        <taxon>Fungi</taxon>
        <taxon>Dikarya</taxon>
        <taxon>Basidiomycota</taxon>
        <taxon>Agaricomycotina</taxon>
        <taxon>Agaricomycetes</taxon>
        <taxon>Agaricomycetidae</taxon>
        <taxon>Agaricales</taxon>
        <taxon>Agaricineae</taxon>
        <taxon>Psathyrellaceae</taxon>
        <taxon>Ephemerocybe</taxon>
    </lineage>
</organism>
<dbReference type="GO" id="GO:0004527">
    <property type="term" value="F:exonuclease activity"/>
    <property type="evidence" value="ECO:0007669"/>
    <property type="project" value="UniProtKB-KW"/>
</dbReference>
<keyword evidence="3" id="KW-0378">Hydrolase</keyword>
<dbReference type="InterPro" id="IPR036691">
    <property type="entry name" value="Endo/exonu/phosph_ase_sf"/>
</dbReference>
<proteinExistence type="predicted"/>
<dbReference type="GO" id="GO:0004519">
    <property type="term" value="F:endonuclease activity"/>
    <property type="evidence" value="ECO:0007669"/>
    <property type="project" value="UniProtKB-KW"/>
</dbReference>
<reference evidence="3 4" key="1">
    <citation type="submission" date="2020-07" db="EMBL/GenBank/DDBJ databases">
        <title>Comparative genomics of pyrophilous fungi reveals a link between fire events and developmental genes.</title>
        <authorList>
            <consortium name="DOE Joint Genome Institute"/>
            <person name="Steindorff A.S."/>
            <person name="Carver A."/>
            <person name="Calhoun S."/>
            <person name="Stillman K."/>
            <person name="Liu H."/>
            <person name="Lipzen A."/>
            <person name="Pangilinan J."/>
            <person name="Labutti K."/>
            <person name="Bruns T.D."/>
            <person name="Grigoriev I.V."/>
        </authorList>
    </citation>
    <scope>NUCLEOTIDE SEQUENCE [LARGE SCALE GENOMIC DNA]</scope>
    <source>
        <strain evidence="3 4">CBS 144469</strain>
    </source>
</reference>
<protein>
    <submittedName>
        <fullName evidence="3">Endonuclease/exonuclease/phosphatase</fullName>
    </submittedName>
</protein>
<dbReference type="OrthoDB" id="416119at2759"/>
<feature type="non-terminal residue" evidence="3">
    <location>
        <position position="1"/>
    </location>
</feature>
<keyword evidence="3" id="KW-0540">Nuclease</keyword>
<evidence type="ECO:0000256" key="1">
    <source>
        <dbReference type="SAM" id="Coils"/>
    </source>
</evidence>
<evidence type="ECO:0000259" key="2">
    <source>
        <dbReference type="Pfam" id="PF03372"/>
    </source>
</evidence>
<name>A0A8H6I5V4_9AGAR</name>
<keyword evidence="4" id="KW-1185">Reference proteome</keyword>
<evidence type="ECO:0000313" key="4">
    <source>
        <dbReference type="Proteomes" id="UP000521943"/>
    </source>
</evidence>
<feature type="non-terminal residue" evidence="3">
    <location>
        <position position="589"/>
    </location>
</feature>
<feature type="coiled-coil region" evidence="1">
    <location>
        <begin position="313"/>
        <end position="368"/>
    </location>
</feature>
<dbReference type="PANTHER" id="PTHR19446">
    <property type="entry name" value="REVERSE TRANSCRIPTASES"/>
    <property type="match status" value="1"/>
</dbReference>
<keyword evidence="1" id="KW-0175">Coiled coil</keyword>
<sequence>RAAVRIASLNMNGGASHKTDVKWEKINQLIRDRGIGVLALQETHLTEARANDLKACYPRLHIVNTAHPTHDSSRDGVAVILNKYTTNWADSTTKTIIAGKALLLSLACKNDRKLHILCVYAPSGSDALNAGFWQDLDKIWHDDRSLPRLDLLLGDFNMVESREDRLPSHADTAAVVNALTKFRERHTLVDGWRQENMGVRDFTFATQHVSQQNSHSRIDRIYLRPTLLDSAREWIIQTSGIPKLDHDVVSVQIAPEGTPTMGNGRQTLPQFILDDKDAFTQIAELAKSRQTRIATGLQVEWALLKKDILALGNTLARKKMANLNKNLNRWKKRRKVTLLGVAQGTIPVAESIRQLDEINAAIRKIEETKTLRMREKVAARHHLEGETNSQYDYQLNRLQRPRDTIDSLQIPHTEPPQYTLNSKQMAEIATQHHDSLQRSGDEDRPANDPLTEARIEDALSVLKPRVMGSMVDKLSEPISDDEIRNALKQVPNRKAPGLDGLPVELWKKLDLEFCEAAKTGSEAFNVVGALRAVINDIELNGVTPGTGFADGWLCPIYKKKARTDISNYRPITVLNTDYKTMTKCLTNRL</sequence>
<dbReference type="Gene3D" id="3.60.10.10">
    <property type="entry name" value="Endonuclease/exonuclease/phosphatase"/>
    <property type="match status" value="1"/>
</dbReference>
<keyword evidence="3" id="KW-0255">Endonuclease</keyword>